<proteinExistence type="predicted"/>
<organism evidence="1 2">
    <name type="scientific">Henosepilachna vigintioctopunctata</name>
    <dbReference type="NCBI Taxonomy" id="420089"/>
    <lineage>
        <taxon>Eukaryota</taxon>
        <taxon>Metazoa</taxon>
        <taxon>Ecdysozoa</taxon>
        <taxon>Arthropoda</taxon>
        <taxon>Hexapoda</taxon>
        <taxon>Insecta</taxon>
        <taxon>Pterygota</taxon>
        <taxon>Neoptera</taxon>
        <taxon>Endopterygota</taxon>
        <taxon>Coleoptera</taxon>
        <taxon>Polyphaga</taxon>
        <taxon>Cucujiformia</taxon>
        <taxon>Coccinelloidea</taxon>
        <taxon>Coccinellidae</taxon>
        <taxon>Epilachninae</taxon>
        <taxon>Epilachnini</taxon>
        <taxon>Henosepilachna</taxon>
    </lineage>
</organism>
<protein>
    <submittedName>
        <fullName evidence="1">Uncharacterized protein</fullName>
    </submittedName>
</protein>
<accession>A0AAW1UTV9</accession>
<dbReference type="AlphaFoldDB" id="A0AAW1UTV9"/>
<sequence>MEVPTEVVILFELEYFSLSRYMNEYAIVFRALFQPIVDKFSQLQMARIHFFVMSSTEKEIESLKRAGRSNNIVVFGIEEKEKSTIELLRELKENIKQDLNIDIVNNEVNKIHRIGKKDPESNKPRPVICSFVNNWKKNEIIKSKKNLKNIYIVEDYSKEALKKKTNKVG</sequence>
<name>A0AAW1UTV9_9CUCU</name>
<evidence type="ECO:0000313" key="1">
    <source>
        <dbReference type="EMBL" id="KAK9884578.1"/>
    </source>
</evidence>
<comment type="caution">
    <text evidence="1">The sequence shown here is derived from an EMBL/GenBank/DDBJ whole genome shotgun (WGS) entry which is preliminary data.</text>
</comment>
<evidence type="ECO:0000313" key="2">
    <source>
        <dbReference type="Proteomes" id="UP001431783"/>
    </source>
</evidence>
<dbReference type="Proteomes" id="UP001431783">
    <property type="component" value="Unassembled WGS sequence"/>
</dbReference>
<dbReference type="Gene3D" id="3.30.70.1820">
    <property type="entry name" value="L1 transposable element, RRM domain"/>
    <property type="match status" value="1"/>
</dbReference>
<dbReference type="EMBL" id="JARQZJ010000093">
    <property type="protein sequence ID" value="KAK9884578.1"/>
    <property type="molecule type" value="Genomic_DNA"/>
</dbReference>
<reference evidence="1 2" key="1">
    <citation type="submission" date="2023-03" db="EMBL/GenBank/DDBJ databases">
        <title>Genome insight into feeding habits of ladybird beetles.</title>
        <authorList>
            <person name="Li H.-S."/>
            <person name="Huang Y.-H."/>
            <person name="Pang H."/>
        </authorList>
    </citation>
    <scope>NUCLEOTIDE SEQUENCE [LARGE SCALE GENOMIC DNA]</scope>
    <source>
        <strain evidence="1">SYSU_2023b</strain>
        <tissue evidence="1">Whole body</tissue>
    </source>
</reference>
<keyword evidence="2" id="KW-1185">Reference proteome</keyword>
<gene>
    <name evidence="1" type="ORF">WA026_007421</name>
</gene>